<gene>
    <name evidence="1" type="ORF">mMyoMyo1_011907</name>
</gene>
<dbReference type="Proteomes" id="UP000527355">
    <property type="component" value="Unassembled WGS sequence"/>
</dbReference>
<dbReference type="EMBL" id="JABWUV010000007">
    <property type="protein sequence ID" value="KAF6341489.1"/>
    <property type="molecule type" value="Genomic_DNA"/>
</dbReference>
<sequence length="167" mass="19169">MKCHVLSKRSWVLLCLPMADTLRAPVLACHGALLSFLPNRCFFISLLPLPTSILASLLPFPSYFPQHLISLFCSGESYVWFLTFPQWHLKCFLVQNILFIAIETGSSVWKKKKRKEVWESEALQFCYFAQIHKWQHAGRYAKACCLRQQGKEGPPISRKLSQVLNPG</sequence>
<organism evidence="1 2">
    <name type="scientific">Myotis myotis</name>
    <name type="common">Greater mouse-eared bat</name>
    <name type="synonym">Vespertilio myotis</name>
    <dbReference type="NCBI Taxonomy" id="51298"/>
    <lineage>
        <taxon>Eukaryota</taxon>
        <taxon>Metazoa</taxon>
        <taxon>Chordata</taxon>
        <taxon>Craniata</taxon>
        <taxon>Vertebrata</taxon>
        <taxon>Euteleostomi</taxon>
        <taxon>Mammalia</taxon>
        <taxon>Eutheria</taxon>
        <taxon>Laurasiatheria</taxon>
        <taxon>Chiroptera</taxon>
        <taxon>Yangochiroptera</taxon>
        <taxon>Vespertilionidae</taxon>
        <taxon>Myotis</taxon>
    </lineage>
</organism>
<protein>
    <submittedName>
        <fullName evidence="1">Uncharacterized protein</fullName>
    </submittedName>
</protein>
<accession>A0A7J7WVR2</accession>
<dbReference type="AlphaFoldDB" id="A0A7J7WVR2"/>
<name>A0A7J7WVR2_MYOMY</name>
<comment type="caution">
    <text evidence="1">The sequence shown here is derived from an EMBL/GenBank/DDBJ whole genome shotgun (WGS) entry which is preliminary data.</text>
</comment>
<reference evidence="1 2" key="1">
    <citation type="journal article" date="2020" name="Nature">
        <title>Six reference-quality genomes reveal evolution of bat adaptations.</title>
        <authorList>
            <person name="Jebb D."/>
            <person name="Huang Z."/>
            <person name="Pippel M."/>
            <person name="Hughes G.M."/>
            <person name="Lavrichenko K."/>
            <person name="Devanna P."/>
            <person name="Winkler S."/>
            <person name="Jermiin L.S."/>
            <person name="Skirmuntt E.C."/>
            <person name="Katzourakis A."/>
            <person name="Burkitt-Gray L."/>
            <person name="Ray D.A."/>
            <person name="Sullivan K.A.M."/>
            <person name="Roscito J.G."/>
            <person name="Kirilenko B.M."/>
            <person name="Davalos L.M."/>
            <person name="Corthals A.P."/>
            <person name="Power M.L."/>
            <person name="Jones G."/>
            <person name="Ransome R.D."/>
            <person name="Dechmann D.K.N."/>
            <person name="Locatelli A.G."/>
            <person name="Puechmaille S.J."/>
            <person name="Fedrigo O."/>
            <person name="Jarvis E.D."/>
            <person name="Hiller M."/>
            <person name="Vernes S.C."/>
            <person name="Myers E.W."/>
            <person name="Teeling E.C."/>
        </authorList>
    </citation>
    <scope>NUCLEOTIDE SEQUENCE [LARGE SCALE GENOMIC DNA]</scope>
    <source>
        <strain evidence="1">MMyoMyo1</strain>
        <tissue evidence="1">Flight muscle</tissue>
    </source>
</reference>
<evidence type="ECO:0000313" key="2">
    <source>
        <dbReference type="Proteomes" id="UP000527355"/>
    </source>
</evidence>
<proteinExistence type="predicted"/>
<evidence type="ECO:0000313" key="1">
    <source>
        <dbReference type="EMBL" id="KAF6341489.1"/>
    </source>
</evidence>
<keyword evidence="2" id="KW-1185">Reference proteome</keyword>